<evidence type="ECO:0000256" key="1">
    <source>
        <dbReference type="SAM" id="MobiDB-lite"/>
    </source>
</evidence>
<reference evidence="2 3" key="1">
    <citation type="journal article" date="2024" name="Nat. Commun.">
        <title>Phylogenomics reveals the evolutionary origins of lichenization in chlorophyte algae.</title>
        <authorList>
            <person name="Puginier C."/>
            <person name="Libourel C."/>
            <person name="Otte J."/>
            <person name="Skaloud P."/>
            <person name="Haon M."/>
            <person name="Grisel S."/>
            <person name="Petersen M."/>
            <person name="Berrin J.G."/>
            <person name="Delaux P.M."/>
            <person name="Dal Grande F."/>
            <person name="Keller J."/>
        </authorList>
    </citation>
    <scope>NUCLEOTIDE SEQUENCE [LARGE SCALE GENOMIC DNA]</scope>
    <source>
        <strain evidence="2 3">SAG 2043</strain>
    </source>
</reference>
<comment type="caution">
    <text evidence="2">The sequence shown here is derived from an EMBL/GenBank/DDBJ whole genome shotgun (WGS) entry which is preliminary data.</text>
</comment>
<accession>A0AAW1PMR8</accession>
<dbReference type="EMBL" id="JALJOR010000010">
    <property type="protein sequence ID" value="KAK9810137.1"/>
    <property type="molecule type" value="Genomic_DNA"/>
</dbReference>
<dbReference type="AlphaFoldDB" id="A0AAW1PMR8"/>
<dbReference type="Proteomes" id="UP001489004">
    <property type="component" value="Unassembled WGS sequence"/>
</dbReference>
<proteinExistence type="predicted"/>
<sequence>MSDKHPNNRKRKAETPAPNRPEAQGPLIFAACGGVVGVRRDSDSGAFTASFANLRHGGAGQYTRAKRAQQRIHQELTEVLATHSLQYIPSQRGTIVALCSNLQRPSLVLDGPTLQQRAAIPDVQAVTVDPSGLLPSKPAQTPPALSSPNPTAQAACQLLPAVFVMEPHASEERHLRDGELVVARGLDVPLRLLPEGLRPEGEQRRHSQAGPDSLHTVVQGLRWRLDTGCQQVWTTIHTSTPSGETAVAVDVAAGLAVLTATADIGSLPQRGGAQGGSRVDVSVAVPVSPLHPVPGDIPGLASGDFHIQQDEKQMLLEAVVEALHRHLGMETISQAGDVAHLGGPSGSIRLRQYGSQFVEATVCAGSQGQLDMLAECLGPVLADSQAGEVVVEPSPVSHAAIGAMERAIAALSLELEAGIDWIEKELAQLPGLGPGDATAAAALEPGVKEELSDVYNQVLAMQSSTARSMVACLQ</sequence>
<evidence type="ECO:0000313" key="3">
    <source>
        <dbReference type="Proteomes" id="UP001489004"/>
    </source>
</evidence>
<feature type="region of interest" description="Disordered" evidence="1">
    <location>
        <begin position="129"/>
        <end position="151"/>
    </location>
</feature>
<keyword evidence="3" id="KW-1185">Reference proteome</keyword>
<evidence type="ECO:0000313" key="2">
    <source>
        <dbReference type="EMBL" id="KAK9810137.1"/>
    </source>
</evidence>
<protein>
    <submittedName>
        <fullName evidence="2">Uncharacterized protein</fullName>
    </submittedName>
</protein>
<organism evidence="2 3">
    <name type="scientific">[Myrmecia] bisecta</name>
    <dbReference type="NCBI Taxonomy" id="41462"/>
    <lineage>
        <taxon>Eukaryota</taxon>
        <taxon>Viridiplantae</taxon>
        <taxon>Chlorophyta</taxon>
        <taxon>core chlorophytes</taxon>
        <taxon>Trebouxiophyceae</taxon>
        <taxon>Trebouxiales</taxon>
        <taxon>Trebouxiaceae</taxon>
        <taxon>Myrmecia</taxon>
    </lineage>
</organism>
<name>A0AAW1PMR8_9CHLO</name>
<gene>
    <name evidence="2" type="ORF">WJX72_005447</name>
</gene>
<feature type="region of interest" description="Disordered" evidence="1">
    <location>
        <begin position="1"/>
        <end position="24"/>
    </location>
</feature>